<feature type="compositionally biased region" description="Acidic residues" evidence="1">
    <location>
        <begin position="66"/>
        <end position="87"/>
    </location>
</feature>
<sequence length="556" mass="63865">MKNRVNSELLMIKKKELEMSTPSSFSVPMFRSDMTPEETYAYKVETEELCNFIFEGVLNRVSEPPLYDDDEEEDDAYESGGDDETFPDEPPSMEKSLAIAFEVKSKLERLKDDNINDFFKRYAEVRSFKNRSALCHRQENVLVKSLLIMDNFMSGYVVTPKIVKYQDDHERILEEIKKRSRRGRNWVIPYTFPVQQDAECRHSAVVKLLTVPDSNSTRQLTTGLRFSTMACERRFFADVSHSLGFVATPSSCEETDAPTPYLFEKPQMDIYERIIKPKHSLKKCLLPRFRARCDRETYESSLDNLAEHTSFFAGLWALCSRANLENSVLSAVVSRPQEASFLLRGGDDDDADAAKTVERVRHAIDSIGKRRDMSLTRTFLEFVGCVELTTIGNNQDFYSDLTERYKSASDSNGVHLWTLFDVIKRCFNDSLPVDWRKYLGGDDKHLNMVPSVPNTDESGAVFETCRFVLRCSEIILGSAKRRLGQTLTREEWHRLFTKHASSWTGRMAVVYEKVMNTNDSRTTENFINSSSFLSNNNIGKKISLNTTKSEKIRFAC</sequence>
<feature type="region of interest" description="Disordered" evidence="1">
    <location>
        <begin position="63"/>
        <end position="91"/>
    </location>
</feature>
<evidence type="ECO:0000313" key="3">
    <source>
        <dbReference type="Proteomes" id="UP001286313"/>
    </source>
</evidence>
<dbReference type="AlphaFoldDB" id="A0AAE1G0C2"/>
<name>A0AAE1G0C2_PETCI</name>
<dbReference type="Proteomes" id="UP001286313">
    <property type="component" value="Unassembled WGS sequence"/>
</dbReference>
<gene>
    <name evidence="2" type="ORF">Pcinc_011774</name>
</gene>
<protein>
    <submittedName>
        <fullName evidence="2">Uncharacterized protein</fullName>
    </submittedName>
</protein>
<keyword evidence="3" id="KW-1185">Reference proteome</keyword>
<proteinExistence type="predicted"/>
<accession>A0AAE1G0C2</accession>
<dbReference type="EMBL" id="JAWQEG010000939">
    <property type="protein sequence ID" value="KAK3883919.1"/>
    <property type="molecule type" value="Genomic_DNA"/>
</dbReference>
<comment type="caution">
    <text evidence="2">The sequence shown here is derived from an EMBL/GenBank/DDBJ whole genome shotgun (WGS) entry which is preliminary data.</text>
</comment>
<organism evidence="2 3">
    <name type="scientific">Petrolisthes cinctipes</name>
    <name type="common">Flat porcelain crab</name>
    <dbReference type="NCBI Taxonomy" id="88211"/>
    <lineage>
        <taxon>Eukaryota</taxon>
        <taxon>Metazoa</taxon>
        <taxon>Ecdysozoa</taxon>
        <taxon>Arthropoda</taxon>
        <taxon>Crustacea</taxon>
        <taxon>Multicrustacea</taxon>
        <taxon>Malacostraca</taxon>
        <taxon>Eumalacostraca</taxon>
        <taxon>Eucarida</taxon>
        <taxon>Decapoda</taxon>
        <taxon>Pleocyemata</taxon>
        <taxon>Anomura</taxon>
        <taxon>Galatheoidea</taxon>
        <taxon>Porcellanidae</taxon>
        <taxon>Petrolisthes</taxon>
    </lineage>
</organism>
<evidence type="ECO:0000256" key="1">
    <source>
        <dbReference type="SAM" id="MobiDB-lite"/>
    </source>
</evidence>
<evidence type="ECO:0000313" key="2">
    <source>
        <dbReference type="EMBL" id="KAK3883919.1"/>
    </source>
</evidence>
<reference evidence="2" key="1">
    <citation type="submission" date="2023-10" db="EMBL/GenBank/DDBJ databases">
        <title>Genome assemblies of two species of porcelain crab, Petrolisthes cinctipes and Petrolisthes manimaculis (Anomura: Porcellanidae).</title>
        <authorList>
            <person name="Angst P."/>
        </authorList>
    </citation>
    <scope>NUCLEOTIDE SEQUENCE</scope>
    <source>
        <strain evidence="2">PB745_01</strain>
        <tissue evidence="2">Gill</tissue>
    </source>
</reference>